<protein>
    <recommendedName>
        <fullName evidence="3">SCP2 domain-containing protein</fullName>
    </recommendedName>
</protein>
<gene>
    <name evidence="1" type="ORF">JGU71_24165</name>
</gene>
<comment type="caution">
    <text evidence="1">The sequence shown here is derived from an EMBL/GenBank/DDBJ whole genome shotgun (WGS) entry which is preliminary data.</text>
</comment>
<evidence type="ECO:0008006" key="3">
    <source>
        <dbReference type="Google" id="ProtNLM"/>
    </source>
</evidence>
<name>A0A934U632_9NOCA</name>
<sequence>MRYVFLSQQWFDAVEALRAEAPGLLSAASEHRINVVVRDAPDGDVGMHVVGGRFDRGLADDVSTTVSMPFSVAKNLIVEGDPNSALQSFMKGDITIDGSVLDLLAIQQTVGGGSDDQLAFIESVRSLTA</sequence>
<dbReference type="Proteomes" id="UP000655868">
    <property type="component" value="Unassembled WGS sequence"/>
</dbReference>
<evidence type="ECO:0000313" key="1">
    <source>
        <dbReference type="EMBL" id="MBJ8341987.1"/>
    </source>
</evidence>
<accession>A0A934U632</accession>
<keyword evidence="2" id="KW-1185">Reference proteome</keyword>
<dbReference type="RefSeq" id="WP_199707151.1">
    <property type="nucleotide sequence ID" value="NZ_JAEMNV010000009.1"/>
</dbReference>
<proteinExistence type="predicted"/>
<dbReference type="EMBL" id="JAEMNV010000009">
    <property type="protein sequence ID" value="MBJ8341987.1"/>
    <property type="molecule type" value="Genomic_DNA"/>
</dbReference>
<dbReference type="AlphaFoldDB" id="A0A934U632"/>
<organism evidence="1 2">
    <name type="scientific">Antrihabitans stalagmiti</name>
    <dbReference type="NCBI Taxonomy" id="2799499"/>
    <lineage>
        <taxon>Bacteria</taxon>
        <taxon>Bacillati</taxon>
        <taxon>Actinomycetota</taxon>
        <taxon>Actinomycetes</taxon>
        <taxon>Mycobacteriales</taxon>
        <taxon>Nocardiaceae</taxon>
        <taxon>Antrihabitans</taxon>
    </lineage>
</organism>
<evidence type="ECO:0000313" key="2">
    <source>
        <dbReference type="Proteomes" id="UP000655868"/>
    </source>
</evidence>
<reference evidence="1" key="1">
    <citation type="submission" date="2020-12" db="EMBL/GenBank/DDBJ databases">
        <title>Antrihabitans popcorni sp. nov. and Antrihabitans auranticaus sp. nov., isolated from a larva cave.</title>
        <authorList>
            <person name="Lee S.D."/>
            <person name="Kim I.S."/>
        </authorList>
    </citation>
    <scope>NUCLEOTIDE SEQUENCE</scope>
    <source>
        <strain evidence="1">YC3-6</strain>
    </source>
</reference>